<name>A0A1T5JBP8_9MICO</name>
<evidence type="ECO:0000313" key="2">
    <source>
        <dbReference type="Proteomes" id="UP000189777"/>
    </source>
</evidence>
<sequence>MPAHVTVLFPFLPATAVDDAVRHGLREIAGLPVRTVVREVVLLEFDGARWRRRASFALAPGAGGARTLTRCPGP</sequence>
<protein>
    <recommendedName>
        <fullName evidence="3">2'-5' RNA ligase superfamily protein</fullName>
    </recommendedName>
</protein>
<reference evidence="1 2" key="1">
    <citation type="submission" date="2017-02" db="EMBL/GenBank/DDBJ databases">
        <authorList>
            <person name="Peterson S.W."/>
        </authorList>
    </citation>
    <scope>NUCLEOTIDE SEQUENCE [LARGE SCALE GENOMIC DNA]</scope>
    <source>
        <strain evidence="1 2">DSM 21481</strain>
    </source>
</reference>
<proteinExistence type="predicted"/>
<dbReference type="EMBL" id="FUZQ01000002">
    <property type="protein sequence ID" value="SKC48678.1"/>
    <property type="molecule type" value="Genomic_DNA"/>
</dbReference>
<dbReference type="Proteomes" id="UP000189777">
    <property type="component" value="Unassembled WGS sequence"/>
</dbReference>
<dbReference type="STRING" id="526729.SAMN04324258_1229"/>
<evidence type="ECO:0008006" key="3">
    <source>
        <dbReference type="Google" id="ProtNLM"/>
    </source>
</evidence>
<evidence type="ECO:0000313" key="1">
    <source>
        <dbReference type="EMBL" id="SKC48678.1"/>
    </source>
</evidence>
<organism evidence="1 2">
    <name type="scientific">Krasilnikoviella flava</name>
    <dbReference type="NCBI Taxonomy" id="526729"/>
    <lineage>
        <taxon>Bacteria</taxon>
        <taxon>Bacillati</taxon>
        <taxon>Actinomycetota</taxon>
        <taxon>Actinomycetes</taxon>
        <taxon>Micrococcales</taxon>
        <taxon>Promicromonosporaceae</taxon>
        <taxon>Krasilnikoviella</taxon>
    </lineage>
</organism>
<dbReference type="AlphaFoldDB" id="A0A1T5JBP8"/>
<gene>
    <name evidence="1" type="ORF">SAMN04324258_1229</name>
</gene>
<keyword evidence="2" id="KW-1185">Reference proteome</keyword>
<accession>A0A1T5JBP8</accession>